<name>A0A6G1GQY8_9PEZI</name>
<dbReference type="EMBL" id="ML977177">
    <property type="protein sequence ID" value="KAF1983169.1"/>
    <property type="molecule type" value="Genomic_DNA"/>
</dbReference>
<protein>
    <submittedName>
        <fullName evidence="2">HET-domain-containing protein</fullName>
    </submittedName>
</protein>
<accession>A0A6G1GQY8</accession>
<evidence type="ECO:0000259" key="1">
    <source>
        <dbReference type="Pfam" id="PF06985"/>
    </source>
</evidence>
<dbReference type="Proteomes" id="UP000800041">
    <property type="component" value="Unassembled WGS sequence"/>
</dbReference>
<feature type="domain" description="Heterokaryon incompatibility" evidence="1">
    <location>
        <begin position="82"/>
        <end position="207"/>
    </location>
</feature>
<dbReference type="InterPro" id="IPR010730">
    <property type="entry name" value="HET"/>
</dbReference>
<dbReference type="PANTHER" id="PTHR24148">
    <property type="entry name" value="ANKYRIN REPEAT DOMAIN-CONTAINING PROTEIN 39 HOMOLOG-RELATED"/>
    <property type="match status" value="1"/>
</dbReference>
<dbReference type="PANTHER" id="PTHR24148:SF73">
    <property type="entry name" value="HET DOMAIN PROTEIN (AFU_ORTHOLOGUE AFUA_8G01020)"/>
    <property type="match status" value="1"/>
</dbReference>
<gene>
    <name evidence="2" type="ORF">K402DRAFT_179091</name>
</gene>
<dbReference type="OrthoDB" id="3548654at2759"/>
<proteinExistence type="predicted"/>
<reference evidence="2" key="1">
    <citation type="journal article" date="2020" name="Stud. Mycol.">
        <title>101 Dothideomycetes genomes: a test case for predicting lifestyles and emergence of pathogens.</title>
        <authorList>
            <person name="Haridas S."/>
            <person name="Albert R."/>
            <person name="Binder M."/>
            <person name="Bloem J."/>
            <person name="Labutti K."/>
            <person name="Salamov A."/>
            <person name="Andreopoulos B."/>
            <person name="Baker S."/>
            <person name="Barry K."/>
            <person name="Bills G."/>
            <person name="Bluhm B."/>
            <person name="Cannon C."/>
            <person name="Castanera R."/>
            <person name="Culley D."/>
            <person name="Daum C."/>
            <person name="Ezra D."/>
            <person name="Gonzalez J."/>
            <person name="Henrissat B."/>
            <person name="Kuo A."/>
            <person name="Liang C."/>
            <person name="Lipzen A."/>
            <person name="Lutzoni F."/>
            <person name="Magnuson J."/>
            <person name="Mondo S."/>
            <person name="Nolan M."/>
            <person name="Ohm R."/>
            <person name="Pangilinan J."/>
            <person name="Park H.-J."/>
            <person name="Ramirez L."/>
            <person name="Alfaro M."/>
            <person name="Sun H."/>
            <person name="Tritt A."/>
            <person name="Yoshinaga Y."/>
            <person name="Zwiers L.-H."/>
            <person name="Turgeon B."/>
            <person name="Goodwin S."/>
            <person name="Spatafora J."/>
            <person name="Crous P."/>
            <person name="Grigoriev I."/>
        </authorList>
    </citation>
    <scope>NUCLEOTIDE SEQUENCE</scope>
    <source>
        <strain evidence="2">CBS 113979</strain>
    </source>
</reference>
<evidence type="ECO:0000313" key="3">
    <source>
        <dbReference type="Proteomes" id="UP000800041"/>
    </source>
</evidence>
<evidence type="ECO:0000313" key="2">
    <source>
        <dbReference type="EMBL" id="KAF1983169.1"/>
    </source>
</evidence>
<dbReference type="Pfam" id="PF06985">
    <property type="entry name" value="HET"/>
    <property type="match status" value="1"/>
</dbReference>
<keyword evidence="3" id="KW-1185">Reference proteome</keyword>
<dbReference type="AlphaFoldDB" id="A0A6G1GQY8"/>
<dbReference type="Pfam" id="PF26639">
    <property type="entry name" value="Het-6_barrel"/>
    <property type="match status" value="1"/>
</dbReference>
<sequence>MSPSIPKLVSPSFLVLSTQTYTYQPLKHHDEIRLLAIEPSDDFSAPIKSSILHVRVPHCRCIFQHTTRNCDECRDVEPFPEYRALSYTWGMASKAHQILCDDKWLWVTYNCHAALLRLRQTSTRPVWVDAICIDQDTIRERNHQVRLMSRIYRAAEEVVIYLGEAKKKISIAFRFLKGLEISSVAELHALQSILARPYFTRIWVIQEVAWAWSATVLCGDHNVPWCEFWRSVCNDMVAPGRMLPFVLSMNPGLPTHGLHGVETPEFSPRKLLEILCKTRSCLASDPRDKVFALLTLFPPFDQSDLPIQANYHLTAAEVFSKVAEYLIRSLGTLLLSAVVSTPGKDDLPHISPSRSSPVAKLPSWVPDWSRSSSRPYLYEPWKSQSQPSTSKNMVIPSNTTGKGPIISLCPADITNKSASHSSNKSIVSVDSLNPQESVVHVRSGSILSICSLYLGSVVDTGPSYSSAVVHFPDTDHSLFLNLITDLIDIHQNIRQRNKDRMNEVFTRDDNSKSVHDSLPRFHTNFDLRNVPSPADLRDSLTGSRWVAPKAQVPILDFRGDSHNWTANILYRYGALPRLSDCLCPPGKDMTKTEKLEPFYYRRLFYTNEGYVGLGPQEMRKGDVVCLFLDSNIPFILRKVKNGFVLVGECILLPEIMEAVVETFRRLSTEEQREVLCKVDIV</sequence>
<dbReference type="InterPro" id="IPR052895">
    <property type="entry name" value="HetReg/Transcr_Mod"/>
</dbReference>
<organism evidence="2 3">
    <name type="scientific">Aulographum hederae CBS 113979</name>
    <dbReference type="NCBI Taxonomy" id="1176131"/>
    <lineage>
        <taxon>Eukaryota</taxon>
        <taxon>Fungi</taxon>
        <taxon>Dikarya</taxon>
        <taxon>Ascomycota</taxon>
        <taxon>Pezizomycotina</taxon>
        <taxon>Dothideomycetes</taxon>
        <taxon>Pleosporomycetidae</taxon>
        <taxon>Aulographales</taxon>
        <taxon>Aulographaceae</taxon>
    </lineage>
</organism>